<protein>
    <submittedName>
        <fullName evidence="1">Uncharacterized protein</fullName>
    </submittedName>
</protein>
<name>A0A0A9A934_ARUDO</name>
<evidence type="ECO:0000313" key="1">
    <source>
        <dbReference type="EMBL" id="JAD43552.1"/>
    </source>
</evidence>
<sequence length="13" mass="1423">MAGNQFVDLHSTC</sequence>
<dbReference type="EMBL" id="GBRH01254343">
    <property type="protein sequence ID" value="JAD43552.1"/>
    <property type="molecule type" value="Transcribed_RNA"/>
</dbReference>
<proteinExistence type="predicted"/>
<organism evidence="1">
    <name type="scientific">Arundo donax</name>
    <name type="common">Giant reed</name>
    <name type="synonym">Donax arundinaceus</name>
    <dbReference type="NCBI Taxonomy" id="35708"/>
    <lineage>
        <taxon>Eukaryota</taxon>
        <taxon>Viridiplantae</taxon>
        <taxon>Streptophyta</taxon>
        <taxon>Embryophyta</taxon>
        <taxon>Tracheophyta</taxon>
        <taxon>Spermatophyta</taxon>
        <taxon>Magnoliopsida</taxon>
        <taxon>Liliopsida</taxon>
        <taxon>Poales</taxon>
        <taxon>Poaceae</taxon>
        <taxon>PACMAD clade</taxon>
        <taxon>Arundinoideae</taxon>
        <taxon>Arundineae</taxon>
        <taxon>Arundo</taxon>
    </lineage>
</organism>
<reference evidence="1" key="2">
    <citation type="journal article" date="2015" name="Data Brief">
        <title>Shoot transcriptome of the giant reed, Arundo donax.</title>
        <authorList>
            <person name="Barrero R.A."/>
            <person name="Guerrero F.D."/>
            <person name="Moolhuijzen P."/>
            <person name="Goolsby J.A."/>
            <person name="Tidwell J."/>
            <person name="Bellgard S.E."/>
            <person name="Bellgard M.I."/>
        </authorList>
    </citation>
    <scope>NUCLEOTIDE SEQUENCE</scope>
    <source>
        <tissue evidence="1">Shoot tissue taken approximately 20 cm above the soil surface</tissue>
    </source>
</reference>
<accession>A0A0A9A934</accession>
<reference evidence="1" key="1">
    <citation type="submission" date="2014-09" db="EMBL/GenBank/DDBJ databases">
        <authorList>
            <person name="Magalhaes I.L.F."/>
            <person name="Oliveira U."/>
            <person name="Santos F.R."/>
            <person name="Vidigal T.H.D.A."/>
            <person name="Brescovit A.D."/>
            <person name="Santos A.J."/>
        </authorList>
    </citation>
    <scope>NUCLEOTIDE SEQUENCE</scope>
    <source>
        <tissue evidence="1">Shoot tissue taken approximately 20 cm above the soil surface</tissue>
    </source>
</reference>